<evidence type="ECO:0000256" key="2">
    <source>
        <dbReference type="ARBA" id="ARBA00023315"/>
    </source>
</evidence>
<evidence type="ECO:0000313" key="5">
    <source>
        <dbReference type="EMBL" id="MCL7022180.1"/>
    </source>
</evidence>
<dbReference type="PANTHER" id="PTHR23091">
    <property type="entry name" value="N-TERMINAL ACETYLTRANSFERASE"/>
    <property type="match status" value="1"/>
</dbReference>
<name>A0AA41RSU5_PAPNU</name>
<comment type="similarity">
    <text evidence="3">Belongs to the acetyltransferase family. ARD1 subfamily.</text>
</comment>
<keyword evidence="1" id="KW-0808">Transferase</keyword>
<keyword evidence="2" id="KW-0012">Acyltransferase</keyword>
<keyword evidence="6" id="KW-1185">Reference proteome</keyword>
<dbReference type="EMBL" id="JAJJMA010008851">
    <property type="protein sequence ID" value="MCL7022180.1"/>
    <property type="molecule type" value="Genomic_DNA"/>
</dbReference>
<protein>
    <recommendedName>
        <fullName evidence="4">N-acetyltransferase domain-containing protein</fullName>
    </recommendedName>
</protein>
<dbReference type="GO" id="GO:1990190">
    <property type="term" value="F:protein-N-terminal-glutamate acetyltransferase activity"/>
    <property type="evidence" value="ECO:0007669"/>
    <property type="project" value="TreeGrafter"/>
</dbReference>
<dbReference type="Pfam" id="PF00583">
    <property type="entry name" value="Acetyltransf_1"/>
    <property type="match status" value="1"/>
</dbReference>
<evidence type="ECO:0000256" key="1">
    <source>
        <dbReference type="ARBA" id="ARBA00022679"/>
    </source>
</evidence>
<evidence type="ECO:0000259" key="4">
    <source>
        <dbReference type="PROSITE" id="PS51186"/>
    </source>
</evidence>
<dbReference type="AlphaFoldDB" id="A0AA41RSU5"/>
<dbReference type="InterPro" id="IPR016181">
    <property type="entry name" value="Acyl_CoA_acyltransferase"/>
</dbReference>
<dbReference type="PROSITE" id="PS51186">
    <property type="entry name" value="GNAT"/>
    <property type="match status" value="1"/>
</dbReference>
<dbReference type="Proteomes" id="UP001177140">
    <property type="component" value="Unassembled WGS sequence"/>
</dbReference>
<dbReference type="GO" id="GO:1990189">
    <property type="term" value="F:protein N-terminal-serine acetyltransferase activity"/>
    <property type="evidence" value="ECO:0007669"/>
    <property type="project" value="TreeGrafter"/>
</dbReference>
<dbReference type="InterPro" id="IPR000182">
    <property type="entry name" value="GNAT_dom"/>
</dbReference>
<feature type="domain" description="N-acetyltransferase" evidence="4">
    <location>
        <begin position="2"/>
        <end position="146"/>
    </location>
</feature>
<sequence length="181" mass="20268">MVDIREATMSDVPSIVSCDSLCFPEEDLCGYTSLGAYYEDFVRSSILGYVAAIMGGQGSTERYGYITYLGVRPTHRKLGIAKKLMTAVENAMVQEYGAEYVSLHVRKSNDAAVSLYTKTLGYKIKKTEDKYYDDGEDASVMRKWLPQQNHARQQKFTHCGGCLSSEANTELQGQLERLQLC</sequence>
<gene>
    <name evidence="5" type="ORF">MKW94_026265</name>
</gene>
<dbReference type="InterPro" id="IPR045047">
    <property type="entry name" value="Ard1-like"/>
</dbReference>
<evidence type="ECO:0000256" key="3">
    <source>
        <dbReference type="ARBA" id="ARBA00025786"/>
    </source>
</evidence>
<accession>A0AA41RSU5</accession>
<dbReference type="CDD" id="cd04301">
    <property type="entry name" value="NAT_SF"/>
    <property type="match status" value="1"/>
</dbReference>
<dbReference type="Gene3D" id="3.40.630.30">
    <property type="match status" value="1"/>
</dbReference>
<dbReference type="PANTHER" id="PTHR23091:SF4">
    <property type="entry name" value="N-TERMINAL AMINO-ACID N(ALPHA)-ACETYLTRANSFERASE NATA"/>
    <property type="match status" value="1"/>
</dbReference>
<organism evidence="5 6">
    <name type="scientific">Papaver nudicaule</name>
    <name type="common">Iceland poppy</name>
    <dbReference type="NCBI Taxonomy" id="74823"/>
    <lineage>
        <taxon>Eukaryota</taxon>
        <taxon>Viridiplantae</taxon>
        <taxon>Streptophyta</taxon>
        <taxon>Embryophyta</taxon>
        <taxon>Tracheophyta</taxon>
        <taxon>Spermatophyta</taxon>
        <taxon>Magnoliopsida</taxon>
        <taxon>Ranunculales</taxon>
        <taxon>Papaveraceae</taxon>
        <taxon>Papaveroideae</taxon>
        <taxon>Papaver</taxon>
    </lineage>
</organism>
<proteinExistence type="inferred from homology"/>
<dbReference type="GO" id="GO:0031415">
    <property type="term" value="C:NatA complex"/>
    <property type="evidence" value="ECO:0007669"/>
    <property type="project" value="InterPro"/>
</dbReference>
<comment type="caution">
    <text evidence="5">The sequence shown here is derived from an EMBL/GenBank/DDBJ whole genome shotgun (WGS) entry which is preliminary data.</text>
</comment>
<reference evidence="5" key="1">
    <citation type="submission" date="2022-03" db="EMBL/GenBank/DDBJ databases">
        <title>A functionally conserved STORR gene fusion in Papaver species that diverged 16.8 million years ago.</title>
        <authorList>
            <person name="Catania T."/>
        </authorList>
    </citation>
    <scope>NUCLEOTIDE SEQUENCE</scope>
    <source>
        <strain evidence="5">S-191538</strain>
    </source>
</reference>
<dbReference type="SUPFAM" id="SSF55729">
    <property type="entry name" value="Acyl-CoA N-acyltransferases (Nat)"/>
    <property type="match status" value="1"/>
</dbReference>
<evidence type="ECO:0000313" key="6">
    <source>
        <dbReference type="Proteomes" id="UP001177140"/>
    </source>
</evidence>